<comment type="caution">
    <text evidence="7">The sequence shown here is derived from an EMBL/GenBank/DDBJ whole genome shotgun (WGS) entry which is preliminary data.</text>
</comment>
<dbReference type="EMBL" id="JANBPY010003923">
    <property type="protein sequence ID" value="KAJ1949739.1"/>
    <property type="molecule type" value="Genomic_DNA"/>
</dbReference>
<name>A0A9W8AKA0_9FUNG</name>
<organism evidence="7 8">
    <name type="scientific">Dispira parvispora</name>
    <dbReference type="NCBI Taxonomy" id="1520584"/>
    <lineage>
        <taxon>Eukaryota</taxon>
        <taxon>Fungi</taxon>
        <taxon>Fungi incertae sedis</taxon>
        <taxon>Zoopagomycota</taxon>
        <taxon>Kickxellomycotina</taxon>
        <taxon>Dimargaritomycetes</taxon>
        <taxon>Dimargaritales</taxon>
        <taxon>Dimargaritaceae</taxon>
        <taxon>Dispira</taxon>
    </lineage>
</organism>
<evidence type="ECO:0000256" key="4">
    <source>
        <dbReference type="ARBA" id="ARBA00022917"/>
    </source>
</evidence>
<dbReference type="Gene3D" id="3.30.760.10">
    <property type="entry name" value="RNA Cap, Translation Initiation Factor Eif4e"/>
    <property type="match status" value="1"/>
</dbReference>
<dbReference type="GO" id="GO:0006417">
    <property type="term" value="P:regulation of translation"/>
    <property type="evidence" value="ECO:0007669"/>
    <property type="project" value="UniProtKB-KW"/>
</dbReference>
<evidence type="ECO:0000313" key="7">
    <source>
        <dbReference type="EMBL" id="KAJ1949739.1"/>
    </source>
</evidence>
<proteinExistence type="inferred from homology"/>
<evidence type="ECO:0008006" key="9">
    <source>
        <dbReference type="Google" id="ProtNLM"/>
    </source>
</evidence>
<evidence type="ECO:0000313" key="8">
    <source>
        <dbReference type="Proteomes" id="UP001150925"/>
    </source>
</evidence>
<evidence type="ECO:0000256" key="1">
    <source>
        <dbReference type="ARBA" id="ARBA00022540"/>
    </source>
</evidence>
<dbReference type="InterPro" id="IPR023398">
    <property type="entry name" value="TIF_eIF4e-like"/>
</dbReference>
<keyword evidence="4 5" id="KW-0648">Protein biosynthesis</keyword>
<dbReference type="AlphaFoldDB" id="A0A9W8AKA0"/>
<dbReference type="GO" id="GO:0000340">
    <property type="term" value="F:RNA 7-methylguanosine cap binding"/>
    <property type="evidence" value="ECO:0007669"/>
    <property type="project" value="TreeGrafter"/>
</dbReference>
<feature type="compositionally biased region" description="Polar residues" evidence="6">
    <location>
        <begin position="1"/>
        <end position="17"/>
    </location>
</feature>
<evidence type="ECO:0000256" key="6">
    <source>
        <dbReference type="SAM" id="MobiDB-lite"/>
    </source>
</evidence>
<evidence type="ECO:0000256" key="2">
    <source>
        <dbReference type="ARBA" id="ARBA00022845"/>
    </source>
</evidence>
<reference evidence="7" key="1">
    <citation type="submission" date="2022-07" db="EMBL/GenBank/DDBJ databases">
        <title>Phylogenomic reconstructions and comparative analyses of Kickxellomycotina fungi.</title>
        <authorList>
            <person name="Reynolds N.K."/>
            <person name="Stajich J.E."/>
            <person name="Barry K."/>
            <person name="Grigoriev I.V."/>
            <person name="Crous P."/>
            <person name="Smith M.E."/>
        </authorList>
    </citation>
    <scope>NUCLEOTIDE SEQUENCE</scope>
    <source>
        <strain evidence="7">RSA 1196</strain>
    </source>
</reference>
<dbReference type="Pfam" id="PF01652">
    <property type="entry name" value="IF4E"/>
    <property type="match status" value="1"/>
</dbReference>
<dbReference type="GO" id="GO:0016281">
    <property type="term" value="C:eukaryotic translation initiation factor 4F complex"/>
    <property type="evidence" value="ECO:0007669"/>
    <property type="project" value="TreeGrafter"/>
</dbReference>
<keyword evidence="3 5" id="KW-0694">RNA-binding</keyword>
<feature type="non-terminal residue" evidence="7">
    <location>
        <position position="290"/>
    </location>
</feature>
<dbReference type="OrthoDB" id="17977at2759"/>
<comment type="similarity">
    <text evidence="5">Belongs to the eukaryotic initiation factor 4E family.</text>
</comment>
<evidence type="ECO:0000256" key="3">
    <source>
        <dbReference type="ARBA" id="ARBA00022884"/>
    </source>
</evidence>
<evidence type="ECO:0000256" key="5">
    <source>
        <dbReference type="RuleBase" id="RU004374"/>
    </source>
</evidence>
<keyword evidence="1 5" id="KW-0396">Initiation factor</keyword>
<gene>
    <name evidence="7" type="ORF">IWQ62_006686</name>
</gene>
<feature type="compositionally biased region" description="Polar residues" evidence="6">
    <location>
        <begin position="95"/>
        <end position="124"/>
    </location>
</feature>
<dbReference type="Proteomes" id="UP001150925">
    <property type="component" value="Unassembled WGS sequence"/>
</dbReference>
<feature type="region of interest" description="Disordered" evidence="6">
    <location>
        <begin position="1"/>
        <end position="131"/>
    </location>
</feature>
<dbReference type="SUPFAM" id="SSF55418">
    <property type="entry name" value="eIF4e-like"/>
    <property type="match status" value="1"/>
</dbReference>
<feature type="compositionally biased region" description="Polar residues" evidence="6">
    <location>
        <begin position="25"/>
        <end position="42"/>
    </location>
</feature>
<sequence length="290" mass="32447">MSSPNTRPTQPMSSTPGHRNLGPNRPQSGTTNTSPSMSTSRLAGNFGAFNFGNRQNQSQSPTSSFNNPSKFGNSPVHRSGLPSSPSGGAVAPVLTSPTQQQGTSFPTNRASGQFRRNSCHSPRSATKPPNPEVVELVKQDMPLQNRWCFWLDTFNAEENKGENYEKFLKVVCTVGTIQEFWGAVNNMKGPETLATRHCYHFMKEGIKPTWEDPRNQAGGTYVFRAKKQHSPEIWREILMVLIGEQLQDYIPDDDEICGVTFSSRWSMDSFRVWNGNREAHTPKVMEYLSQ</sequence>
<feature type="compositionally biased region" description="Polar residues" evidence="6">
    <location>
        <begin position="52"/>
        <end position="72"/>
    </location>
</feature>
<accession>A0A9W8AKA0</accession>
<dbReference type="PANTHER" id="PTHR11960">
    <property type="entry name" value="EUKARYOTIC TRANSLATION INITIATION FACTOR 4E RELATED"/>
    <property type="match status" value="1"/>
</dbReference>
<dbReference type="GO" id="GO:0003743">
    <property type="term" value="F:translation initiation factor activity"/>
    <property type="evidence" value="ECO:0007669"/>
    <property type="project" value="UniProtKB-KW"/>
</dbReference>
<dbReference type="PANTHER" id="PTHR11960:SF66">
    <property type="entry name" value="EUKARYOTIC TRANSLATION INITIATION FACTOR 4E TYPE 3"/>
    <property type="match status" value="1"/>
</dbReference>
<protein>
    <recommendedName>
        <fullName evidence="9">Eukaryotic translation initiation factor 4E</fullName>
    </recommendedName>
</protein>
<dbReference type="InterPro" id="IPR001040">
    <property type="entry name" value="TIF_eIF_4E"/>
</dbReference>
<keyword evidence="2" id="KW-0810">Translation regulation</keyword>
<keyword evidence="8" id="KW-1185">Reference proteome</keyword>